<dbReference type="AlphaFoldDB" id="A0A5B0DTG2"/>
<evidence type="ECO:0000256" key="1">
    <source>
        <dbReference type="SAM" id="SignalP"/>
    </source>
</evidence>
<dbReference type="RefSeq" id="WP_149301398.1">
    <property type="nucleotide sequence ID" value="NZ_VTWH01000005.1"/>
</dbReference>
<keyword evidence="4" id="KW-1185">Reference proteome</keyword>
<keyword evidence="1" id="KW-0732">Signal</keyword>
<protein>
    <submittedName>
        <fullName evidence="3">PQQ-dependent sugar dehydrogenase</fullName>
    </submittedName>
</protein>
<sequence>MRSLVLLLLSGAMCAPAFSNSDAPAPDVSSRVAVNVVADDLPALWALEVLPDGELLATAKNGQMLIVSTSGKPVVEIDGVPEVDARGQGGLLDLALSPDFANDSTVFFSYSEPRESGNGTTVAKARLDRNDNGGQLQDVQVIFRQTPAYRGNAHFGSRLVFAPDGNLFVTVGDRSDSQVRGQAQELGSGLGKVFRITADGQPANGNPFIGTEGALPEIWSYGHRNTQAATIDADGDLWIVEHGPRGGDELNQPQAGLNYGWPIVTYGLEYSGAKIGDGQTAADGMEPPVYYWTPVIGPSGMVAYQGDEFPEWNDAFLIGGLVSRGIVVLHVQDNKVVTEERIPLETRVRDVTIAPDGSIYAIAEQRGGPGSILQLRSAP</sequence>
<organism evidence="3 4">
    <name type="scientific">Aureimonas fodinaquatilis</name>
    <dbReference type="NCBI Taxonomy" id="2565783"/>
    <lineage>
        <taxon>Bacteria</taxon>
        <taxon>Pseudomonadati</taxon>
        <taxon>Pseudomonadota</taxon>
        <taxon>Alphaproteobacteria</taxon>
        <taxon>Hyphomicrobiales</taxon>
        <taxon>Aurantimonadaceae</taxon>
        <taxon>Aureimonas</taxon>
    </lineage>
</organism>
<reference evidence="3 4" key="1">
    <citation type="submission" date="2019-08" db="EMBL/GenBank/DDBJ databases">
        <title>Aureimonas fodiniaquatilis sp. nov., isolated from a coal mine wastewater.</title>
        <authorList>
            <person name="Kim W."/>
        </authorList>
    </citation>
    <scope>NUCLEOTIDE SEQUENCE [LARGE SCALE GENOMIC DNA]</scope>
    <source>
        <strain evidence="3 4">CAU 1482</strain>
    </source>
</reference>
<dbReference type="SUPFAM" id="SSF50952">
    <property type="entry name" value="Soluble quinoprotein glucose dehydrogenase"/>
    <property type="match status" value="1"/>
</dbReference>
<dbReference type="Gene3D" id="2.120.10.30">
    <property type="entry name" value="TolB, C-terminal domain"/>
    <property type="match status" value="1"/>
</dbReference>
<dbReference type="PANTHER" id="PTHR19328">
    <property type="entry name" value="HEDGEHOG-INTERACTING PROTEIN"/>
    <property type="match status" value="1"/>
</dbReference>
<comment type="caution">
    <text evidence="3">The sequence shown here is derived from an EMBL/GenBank/DDBJ whole genome shotgun (WGS) entry which is preliminary data.</text>
</comment>
<name>A0A5B0DTG2_9HYPH</name>
<dbReference type="InterPro" id="IPR011041">
    <property type="entry name" value="Quinoprot_gluc/sorb_DH_b-prop"/>
</dbReference>
<dbReference type="InterPro" id="IPR012938">
    <property type="entry name" value="Glc/Sorbosone_DH"/>
</dbReference>
<dbReference type="EMBL" id="VTWH01000005">
    <property type="protein sequence ID" value="KAA0968449.1"/>
    <property type="molecule type" value="Genomic_DNA"/>
</dbReference>
<feature type="signal peptide" evidence="1">
    <location>
        <begin position="1"/>
        <end position="19"/>
    </location>
</feature>
<dbReference type="OrthoDB" id="9770043at2"/>
<proteinExistence type="predicted"/>
<accession>A0A5B0DTG2</accession>
<evidence type="ECO:0000313" key="4">
    <source>
        <dbReference type="Proteomes" id="UP000324738"/>
    </source>
</evidence>
<feature type="domain" description="Glucose/Sorbosone dehydrogenase" evidence="2">
    <location>
        <begin position="44"/>
        <end position="368"/>
    </location>
</feature>
<gene>
    <name evidence="3" type="ORF">FPY71_16260</name>
</gene>
<dbReference type="Proteomes" id="UP000324738">
    <property type="component" value="Unassembled WGS sequence"/>
</dbReference>
<evidence type="ECO:0000313" key="3">
    <source>
        <dbReference type="EMBL" id="KAA0968449.1"/>
    </source>
</evidence>
<feature type="chain" id="PRO_5023140862" evidence="1">
    <location>
        <begin position="20"/>
        <end position="379"/>
    </location>
</feature>
<dbReference type="Pfam" id="PF07995">
    <property type="entry name" value="GSDH"/>
    <property type="match status" value="1"/>
</dbReference>
<dbReference type="PANTHER" id="PTHR19328:SF75">
    <property type="entry name" value="ALDOSE SUGAR DEHYDROGENASE YLII"/>
    <property type="match status" value="1"/>
</dbReference>
<dbReference type="InterPro" id="IPR011042">
    <property type="entry name" value="6-blade_b-propeller_TolB-like"/>
</dbReference>
<evidence type="ECO:0000259" key="2">
    <source>
        <dbReference type="Pfam" id="PF07995"/>
    </source>
</evidence>